<dbReference type="KEGG" id="amob:HG15A2_41690"/>
<evidence type="ECO:0000313" key="1">
    <source>
        <dbReference type="EMBL" id="QDT00827.1"/>
    </source>
</evidence>
<dbReference type="PANTHER" id="PTHR35787:SF1">
    <property type="entry name" value="GLYCEROL UPTAKE OPERON ANTITERMINATOR REGULATORY PROTEIN"/>
    <property type="match status" value="1"/>
</dbReference>
<dbReference type="InterPro" id="IPR006699">
    <property type="entry name" value="GlpP"/>
</dbReference>
<dbReference type="GO" id="GO:0006071">
    <property type="term" value="P:glycerol metabolic process"/>
    <property type="evidence" value="ECO:0007669"/>
    <property type="project" value="InterPro"/>
</dbReference>
<dbReference type="Proteomes" id="UP000319852">
    <property type="component" value="Chromosome"/>
</dbReference>
<dbReference type="AlphaFoldDB" id="A0A517N126"/>
<dbReference type="GO" id="GO:0006355">
    <property type="term" value="P:regulation of DNA-templated transcription"/>
    <property type="evidence" value="ECO:0007669"/>
    <property type="project" value="InterPro"/>
</dbReference>
<dbReference type="EMBL" id="CP036263">
    <property type="protein sequence ID" value="QDT00827.1"/>
    <property type="molecule type" value="Genomic_DNA"/>
</dbReference>
<dbReference type="PIRSF" id="PIRSF016897">
    <property type="entry name" value="GlpP"/>
    <property type="match status" value="1"/>
</dbReference>
<proteinExistence type="predicted"/>
<accession>A0A517N126</accession>
<dbReference type="PANTHER" id="PTHR35787">
    <property type="entry name" value="GLYCEROL UPTAKE OPERON ANTITERMINATOR REGULATORY PROTEIN"/>
    <property type="match status" value="1"/>
</dbReference>
<dbReference type="RefSeq" id="WP_145062579.1">
    <property type="nucleotide sequence ID" value="NZ_CP036263.1"/>
</dbReference>
<dbReference type="OrthoDB" id="276209at2"/>
<organism evidence="1 2">
    <name type="scientific">Adhaeretor mobilis</name>
    <dbReference type="NCBI Taxonomy" id="1930276"/>
    <lineage>
        <taxon>Bacteria</taxon>
        <taxon>Pseudomonadati</taxon>
        <taxon>Planctomycetota</taxon>
        <taxon>Planctomycetia</taxon>
        <taxon>Pirellulales</taxon>
        <taxon>Lacipirellulaceae</taxon>
        <taxon>Adhaeretor</taxon>
    </lineage>
</organism>
<sequence>MPTFSQIDRCFSKPVIPVFSEVPCGNDALCKASCVILQGASISELPKVLESLEQPPLDHLRLLVHIDLIPGLENNDAGLEYLAGLGKIDGVVTVHQHLTRAAKRLGMLSILRTFLSDSRALERGLKVAGSAKPDVVECLPAAAAVKVAADMKKSRIPHIAGGLCRTEADVQETIASGYLAVTSTSPKLWEINV</sequence>
<evidence type="ECO:0000313" key="2">
    <source>
        <dbReference type="Proteomes" id="UP000319852"/>
    </source>
</evidence>
<reference evidence="1 2" key="1">
    <citation type="submission" date="2019-02" db="EMBL/GenBank/DDBJ databases">
        <title>Deep-cultivation of Planctomycetes and their phenomic and genomic characterization uncovers novel biology.</title>
        <authorList>
            <person name="Wiegand S."/>
            <person name="Jogler M."/>
            <person name="Boedeker C."/>
            <person name="Pinto D."/>
            <person name="Vollmers J."/>
            <person name="Rivas-Marin E."/>
            <person name="Kohn T."/>
            <person name="Peeters S.H."/>
            <person name="Heuer A."/>
            <person name="Rast P."/>
            <person name="Oberbeckmann S."/>
            <person name="Bunk B."/>
            <person name="Jeske O."/>
            <person name="Meyerdierks A."/>
            <person name="Storesund J.E."/>
            <person name="Kallscheuer N."/>
            <person name="Luecker S."/>
            <person name="Lage O.M."/>
            <person name="Pohl T."/>
            <person name="Merkel B.J."/>
            <person name="Hornburger P."/>
            <person name="Mueller R.-W."/>
            <person name="Bruemmer F."/>
            <person name="Labrenz M."/>
            <person name="Spormann A.M."/>
            <person name="Op den Camp H."/>
            <person name="Overmann J."/>
            <person name="Amann R."/>
            <person name="Jetten M.S.M."/>
            <person name="Mascher T."/>
            <person name="Medema M.H."/>
            <person name="Devos D.P."/>
            <person name="Kaster A.-K."/>
            <person name="Ovreas L."/>
            <person name="Rohde M."/>
            <person name="Galperin M.Y."/>
            <person name="Jogler C."/>
        </authorList>
    </citation>
    <scope>NUCLEOTIDE SEQUENCE [LARGE SCALE GENOMIC DNA]</scope>
    <source>
        <strain evidence="1 2">HG15A2</strain>
    </source>
</reference>
<dbReference type="Pfam" id="PF04309">
    <property type="entry name" value="G3P_antiterm"/>
    <property type="match status" value="1"/>
</dbReference>
<dbReference type="SUPFAM" id="SSF110391">
    <property type="entry name" value="GlpP-like"/>
    <property type="match status" value="1"/>
</dbReference>
<keyword evidence="2" id="KW-1185">Reference proteome</keyword>
<protein>
    <submittedName>
        <fullName evidence="1">Glycerol-3-phosphate responsive antiterminator</fullName>
    </submittedName>
</protein>
<dbReference type="Gene3D" id="3.20.20.70">
    <property type="entry name" value="Aldolase class I"/>
    <property type="match status" value="1"/>
</dbReference>
<gene>
    <name evidence="1" type="ORF">HG15A2_41690</name>
</gene>
<name>A0A517N126_9BACT</name>
<dbReference type="InterPro" id="IPR013785">
    <property type="entry name" value="Aldolase_TIM"/>
</dbReference>